<keyword evidence="7" id="KW-1133">Transmembrane helix</keyword>
<evidence type="ECO:0000256" key="6">
    <source>
        <dbReference type="ARBA" id="ARBA00022968"/>
    </source>
</evidence>
<evidence type="ECO:0000256" key="11">
    <source>
        <dbReference type="SAM" id="MobiDB-lite"/>
    </source>
</evidence>
<evidence type="ECO:0000256" key="5">
    <source>
        <dbReference type="ARBA" id="ARBA00022692"/>
    </source>
</evidence>
<feature type="region of interest" description="Disordered" evidence="11">
    <location>
        <begin position="82"/>
        <end position="116"/>
    </location>
</feature>
<evidence type="ECO:0000256" key="2">
    <source>
        <dbReference type="ARBA" id="ARBA00008661"/>
    </source>
</evidence>
<accession>A0AAD5TIM8</accession>
<evidence type="ECO:0000313" key="13">
    <source>
        <dbReference type="EMBL" id="KAJ3177465.1"/>
    </source>
</evidence>
<dbReference type="InterPro" id="IPR002659">
    <property type="entry name" value="Glyco_trans_31"/>
</dbReference>
<evidence type="ECO:0000256" key="1">
    <source>
        <dbReference type="ARBA" id="ARBA00004323"/>
    </source>
</evidence>
<feature type="signal peptide" evidence="12">
    <location>
        <begin position="1"/>
        <end position="25"/>
    </location>
</feature>
<evidence type="ECO:0000256" key="9">
    <source>
        <dbReference type="ARBA" id="ARBA00023136"/>
    </source>
</evidence>
<comment type="similarity">
    <text evidence="2 10">Belongs to the glycosyltransferase 31 family.</text>
</comment>
<protein>
    <recommendedName>
        <fullName evidence="10">Hexosyltransferase</fullName>
        <ecNumber evidence="10">2.4.1.-</ecNumber>
    </recommendedName>
</protein>
<sequence length="377" mass="42252">MSGFCRSSLALPILALMLLTLIIHAALAPAPVSEVEIVAAPSALQEHEVRRLTIELRQLRELLESNLEEITPSRRALLAAQMEREEKEKEQETKEREISEKLKAAPAVPPPARDIKSTTTPAVVAAIPTTKTVLVGLLTVPEKIQRRALIRATYLQLKPPNVDFFFVFGTPSTPEHHRLLEWERRAHGDVMVLPCEENMDGGKTFHFFNHVATTFAAVGTHNEDAEPRYKFVMKADDDVWLHLPNLAARLDALPKDGTYFGREVHGAFMAGMGYALSWDMVAWISADPFPAENKVGQEDATLAWWLAKGNQILHWVSEEKEFYDDPSYVEGWAHHYTPGTILIHRLKNETVFLRASAHFLDAALDEDAPDTTLAKQG</sequence>
<evidence type="ECO:0000313" key="14">
    <source>
        <dbReference type="Proteomes" id="UP001212152"/>
    </source>
</evidence>
<dbReference type="GO" id="GO:0051072">
    <property type="term" value="P:4,6-pyruvylated galactose residue biosynthetic process"/>
    <property type="evidence" value="ECO:0007669"/>
    <property type="project" value="TreeGrafter"/>
</dbReference>
<evidence type="ECO:0000256" key="4">
    <source>
        <dbReference type="ARBA" id="ARBA00022679"/>
    </source>
</evidence>
<evidence type="ECO:0000256" key="8">
    <source>
        <dbReference type="ARBA" id="ARBA00023034"/>
    </source>
</evidence>
<evidence type="ECO:0000256" key="10">
    <source>
        <dbReference type="RuleBase" id="RU363063"/>
    </source>
</evidence>
<feature type="compositionally biased region" description="Basic and acidic residues" evidence="11">
    <location>
        <begin position="82"/>
        <end position="103"/>
    </location>
</feature>
<dbReference type="Gene3D" id="3.90.550.50">
    <property type="match status" value="1"/>
</dbReference>
<keyword evidence="3 10" id="KW-0328">Glycosyltransferase</keyword>
<dbReference type="PANTHER" id="PTHR11214:SF351">
    <property type="entry name" value="BETA-1,3-GALACTOSYLTRANSFERASE PVG3"/>
    <property type="match status" value="1"/>
</dbReference>
<feature type="chain" id="PRO_5042063618" description="Hexosyltransferase" evidence="12">
    <location>
        <begin position="26"/>
        <end position="377"/>
    </location>
</feature>
<name>A0AAD5TIM8_9FUNG</name>
<evidence type="ECO:0000256" key="12">
    <source>
        <dbReference type="SAM" id="SignalP"/>
    </source>
</evidence>
<dbReference type="GO" id="GO:0000139">
    <property type="term" value="C:Golgi membrane"/>
    <property type="evidence" value="ECO:0007669"/>
    <property type="project" value="UniProtKB-SubCell"/>
</dbReference>
<dbReference type="Proteomes" id="UP001212152">
    <property type="component" value="Unassembled WGS sequence"/>
</dbReference>
<dbReference type="EC" id="2.4.1.-" evidence="10"/>
<dbReference type="Pfam" id="PF01762">
    <property type="entry name" value="Galactosyl_T"/>
    <property type="match status" value="1"/>
</dbReference>
<proteinExistence type="inferred from homology"/>
<keyword evidence="14" id="KW-1185">Reference proteome</keyword>
<comment type="subcellular location">
    <subcellularLocation>
        <location evidence="1 10">Golgi apparatus membrane</location>
        <topology evidence="1 10">Single-pass type II membrane protein</topology>
    </subcellularLocation>
</comment>
<keyword evidence="5" id="KW-0812">Transmembrane</keyword>
<dbReference type="AlphaFoldDB" id="A0AAD5TIM8"/>
<organism evidence="13 14">
    <name type="scientific">Geranomyces variabilis</name>
    <dbReference type="NCBI Taxonomy" id="109894"/>
    <lineage>
        <taxon>Eukaryota</taxon>
        <taxon>Fungi</taxon>
        <taxon>Fungi incertae sedis</taxon>
        <taxon>Chytridiomycota</taxon>
        <taxon>Chytridiomycota incertae sedis</taxon>
        <taxon>Chytridiomycetes</taxon>
        <taxon>Spizellomycetales</taxon>
        <taxon>Powellomycetaceae</taxon>
        <taxon>Geranomyces</taxon>
    </lineage>
</organism>
<keyword evidence="9" id="KW-0472">Membrane</keyword>
<dbReference type="GO" id="GO:0016758">
    <property type="term" value="F:hexosyltransferase activity"/>
    <property type="evidence" value="ECO:0007669"/>
    <property type="project" value="InterPro"/>
</dbReference>
<dbReference type="PANTHER" id="PTHR11214">
    <property type="entry name" value="BETA-1,3-N-ACETYLGLUCOSAMINYLTRANSFERASE"/>
    <property type="match status" value="1"/>
</dbReference>
<reference evidence="13" key="1">
    <citation type="submission" date="2020-05" db="EMBL/GenBank/DDBJ databases">
        <title>Phylogenomic resolution of chytrid fungi.</title>
        <authorList>
            <person name="Stajich J.E."/>
            <person name="Amses K."/>
            <person name="Simmons R."/>
            <person name="Seto K."/>
            <person name="Myers J."/>
            <person name="Bonds A."/>
            <person name="Quandt C.A."/>
            <person name="Barry K."/>
            <person name="Liu P."/>
            <person name="Grigoriev I."/>
            <person name="Longcore J.E."/>
            <person name="James T.Y."/>
        </authorList>
    </citation>
    <scope>NUCLEOTIDE SEQUENCE</scope>
    <source>
        <strain evidence="13">JEL0379</strain>
    </source>
</reference>
<keyword evidence="4" id="KW-0808">Transferase</keyword>
<keyword evidence="12" id="KW-0732">Signal</keyword>
<dbReference type="EMBL" id="JADGJQ010000033">
    <property type="protein sequence ID" value="KAJ3177465.1"/>
    <property type="molecule type" value="Genomic_DNA"/>
</dbReference>
<evidence type="ECO:0000256" key="3">
    <source>
        <dbReference type="ARBA" id="ARBA00022676"/>
    </source>
</evidence>
<keyword evidence="8 10" id="KW-0333">Golgi apparatus</keyword>
<gene>
    <name evidence="13" type="ORF">HDU87_004484</name>
</gene>
<comment type="caution">
    <text evidence="13">The sequence shown here is derived from an EMBL/GenBank/DDBJ whole genome shotgun (WGS) entry which is preliminary data.</text>
</comment>
<evidence type="ECO:0000256" key="7">
    <source>
        <dbReference type="ARBA" id="ARBA00022989"/>
    </source>
</evidence>
<keyword evidence="6" id="KW-0735">Signal-anchor</keyword>